<dbReference type="InterPro" id="IPR012338">
    <property type="entry name" value="Beta-lactam/transpept-like"/>
</dbReference>
<dbReference type="EMBL" id="JAGSOV010000034">
    <property type="protein sequence ID" value="MCO1656376.1"/>
    <property type="molecule type" value="Genomic_DNA"/>
</dbReference>
<dbReference type="InterPro" id="IPR045155">
    <property type="entry name" value="Beta-lactam_cat"/>
</dbReference>
<dbReference type="SUPFAM" id="SSF56601">
    <property type="entry name" value="beta-lactamase/transpeptidase-like"/>
    <property type="match status" value="1"/>
</dbReference>
<keyword evidence="2" id="KW-0378">Hydrolase</keyword>
<dbReference type="InterPro" id="IPR000871">
    <property type="entry name" value="Beta-lactam_class-A"/>
</dbReference>
<evidence type="ECO:0000313" key="2">
    <source>
        <dbReference type="EMBL" id="MCO1656376.1"/>
    </source>
</evidence>
<feature type="domain" description="Beta-lactamase class A catalytic" evidence="1">
    <location>
        <begin position="32"/>
        <end position="267"/>
    </location>
</feature>
<keyword evidence="3" id="KW-1185">Reference proteome</keyword>
<name>A0ABT1A089_9PSEU</name>
<reference evidence="2" key="1">
    <citation type="submission" date="2021-04" db="EMBL/GenBank/DDBJ databases">
        <title>Pseudonocardia sp. nov., isolated from sandy soil of mangrove forest.</title>
        <authorList>
            <person name="Zan Z."/>
            <person name="Huang R."/>
            <person name="Liu W."/>
        </authorList>
    </citation>
    <scope>NUCLEOTIDE SEQUENCE</scope>
    <source>
        <strain evidence="2">S2-4</strain>
    </source>
</reference>
<dbReference type="Gene3D" id="3.40.710.10">
    <property type="entry name" value="DD-peptidase/beta-lactamase superfamily"/>
    <property type="match status" value="1"/>
</dbReference>
<comment type="caution">
    <text evidence="2">The sequence shown here is derived from an EMBL/GenBank/DDBJ whole genome shotgun (WGS) entry which is preliminary data.</text>
</comment>
<organism evidence="2 3">
    <name type="scientific">Pseudonocardia humida</name>
    <dbReference type="NCBI Taxonomy" id="2800819"/>
    <lineage>
        <taxon>Bacteria</taxon>
        <taxon>Bacillati</taxon>
        <taxon>Actinomycetota</taxon>
        <taxon>Actinomycetes</taxon>
        <taxon>Pseudonocardiales</taxon>
        <taxon>Pseudonocardiaceae</taxon>
        <taxon>Pseudonocardia</taxon>
    </lineage>
</organism>
<dbReference type="PANTHER" id="PTHR35333">
    <property type="entry name" value="BETA-LACTAMASE"/>
    <property type="match status" value="1"/>
</dbReference>
<gene>
    <name evidence="2" type="ORF">KDL28_15045</name>
</gene>
<dbReference type="Pfam" id="PF13354">
    <property type="entry name" value="Beta-lactamase2"/>
    <property type="match status" value="1"/>
</dbReference>
<evidence type="ECO:0000313" key="3">
    <source>
        <dbReference type="Proteomes" id="UP001165283"/>
    </source>
</evidence>
<sequence>MTGPQARIRELFAGAGVRGWLHAVRIDPDGPGPEVAVDPDGRVVMASVYKLPLLVAFCRAVDEGALDPVEPVRLLPEARTAGPTGVSAMSDPVTMSLRDVARSMIIVSDNAAADALLDAVGLARVHDVLRVLGLHATTVRGGTRDTYDTLVRDTDADTLQDAMSRLADNDRPADPSALDPLLSSATTGRDMTRLLTAIWSDTAASPAQCAYMRTVLGQQVWPHRLAAGFPHPAVRVAGKTGTLGPLRHEVGVVQYRGEPPVAVAVFTRAARAEVHLPAVDAVIGSTARVAVGALRV</sequence>
<dbReference type="Proteomes" id="UP001165283">
    <property type="component" value="Unassembled WGS sequence"/>
</dbReference>
<dbReference type="RefSeq" id="WP_252439026.1">
    <property type="nucleotide sequence ID" value="NZ_JAGSOV010000034.1"/>
</dbReference>
<dbReference type="PANTHER" id="PTHR35333:SF3">
    <property type="entry name" value="BETA-LACTAMASE-TYPE TRANSPEPTIDASE FOLD CONTAINING PROTEIN"/>
    <property type="match status" value="1"/>
</dbReference>
<accession>A0ABT1A089</accession>
<proteinExistence type="predicted"/>
<dbReference type="GO" id="GO:0016787">
    <property type="term" value="F:hydrolase activity"/>
    <property type="evidence" value="ECO:0007669"/>
    <property type="project" value="UniProtKB-KW"/>
</dbReference>
<protein>
    <submittedName>
        <fullName evidence="2">Serine hydrolase</fullName>
    </submittedName>
</protein>
<evidence type="ECO:0000259" key="1">
    <source>
        <dbReference type="Pfam" id="PF13354"/>
    </source>
</evidence>